<organism evidence="8 9">
    <name type="scientific">Pseudoalteromonas lipolytica</name>
    <dbReference type="NCBI Taxonomy" id="570156"/>
    <lineage>
        <taxon>Bacteria</taxon>
        <taxon>Pseudomonadati</taxon>
        <taxon>Pseudomonadota</taxon>
        <taxon>Gammaproteobacteria</taxon>
        <taxon>Alteromonadales</taxon>
        <taxon>Pseudoalteromonadaceae</taxon>
        <taxon>Pseudoalteromonas</taxon>
    </lineage>
</organism>
<dbReference type="Proteomes" id="UP001377972">
    <property type="component" value="Unassembled WGS sequence"/>
</dbReference>
<keyword evidence="4" id="KW-0574">Periplasm</keyword>
<dbReference type="InterPro" id="IPR016148">
    <property type="entry name" value="Pili_assmbl_chaperone_C"/>
</dbReference>
<dbReference type="InterPro" id="IPR050643">
    <property type="entry name" value="Periplasmic_pilus_chap"/>
</dbReference>
<evidence type="ECO:0000259" key="6">
    <source>
        <dbReference type="Pfam" id="PF00345"/>
    </source>
</evidence>
<reference evidence="8 9" key="1">
    <citation type="submission" date="2023-01" db="EMBL/GenBank/DDBJ databases">
        <title>Trichodesmium-associated heterotrophic epibiont bacteria.</title>
        <authorList>
            <person name="Cleveland C.S."/>
            <person name="Webb E.A."/>
        </authorList>
    </citation>
    <scope>NUCLEOTIDE SEQUENCE [LARGE SCALE GENOMIC DNA]</scope>
    <source>
        <strain evidence="8 9">USCH2</strain>
    </source>
</reference>
<keyword evidence="9" id="KW-1185">Reference proteome</keyword>
<protein>
    <submittedName>
        <fullName evidence="8">Fimbria/pilus periplasmic chaperone</fullName>
    </submittedName>
</protein>
<dbReference type="InterPro" id="IPR008962">
    <property type="entry name" value="PapD-like_sf"/>
</dbReference>
<dbReference type="Pfam" id="PF02753">
    <property type="entry name" value="PapD_C"/>
    <property type="match status" value="1"/>
</dbReference>
<evidence type="ECO:0000256" key="1">
    <source>
        <dbReference type="ARBA" id="ARBA00004418"/>
    </source>
</evidence>
<dbReference type="Pfam" id="PF00345">
    <property type="entry name" value="PapD_N"/>
    <property type="match status" value="1"/>
</dbReference>
<dbReference type="InterPro" id="IPR013783">
    <property type="entry name" value="Ig-like_fold"/>
</dbReference>
<feature type="domain" description="Pili assembly chaperone N-terminal" evidence="6">
    <location>
        <begin position="25"/>
        <end position="148"/>
    </location>
</feature>
<dbReference type="InterPro" id="IPR001829">
    <property type="entry name" value="Pili_assmbl_chaperone_bac"/>
</dbReference>
<comment type="caution">
    <text evidence="8">The sequence shown here is derived from an EMBL/GenBank/DDBJ whole genome shotgun (WGS) entry which is preliminary data.</text>
</comment>
<keyword evidence="3" id="KW-0732">Signal</keyword>
<dbReference type="InterPro" id="IPR016147">
    <property type="entry name" value="Pili_assmbl_chaperone_N"/>
</dbReference>
<comment type="similarity">
    <text evidence="2">Belongs to the periplasmic pilus chaperone family.</text>
</comment>
<dbReference type="PANTHER" id="PTHR30251">
    <property type="entry name" value="PILUS ASSEMBLY CHAPERONE"/>
    <property type="match status" value="1"/>
</dbReference>
<evidence type="ECO:0000256" key="4">
    <source>
        <dbReference type="ARBA" id="ARBA00022764"/>
    </source>
</evidence>
<dbReference type="InterPro" id="IPR036316">
    <property type="entry name" value="Pili_assmbl_chap_C_dom_sf"/>
</dbReference>
<feature type="domain" description="Pili assembly chaperone C-terminal" evidence="7">
    <location>
        <begin position="170"/>
        <end position="230"/>
    </location>
</feature>
<dbReference type="RefSeq" id="WP_339982512.1">
    <property type="nucleotide sequence ID" value="NZ_JAQPZS010000027.1"/>
</dbReference>
<dbReference type="SUPFAM" id="SSF49584">
    <property type="entry name" value="Periplasmic chaperone C-domain"/>
    <property type="match status" value="1"/>
</dbReference>
<evidence type="ECO:0000256" key="3">
    <source>
        <dbReference type="ARBA" id="ARBA00022729"/>
    </source>
</evidence>
<gene>
    <name evidence="8" type="ORF">PQI24_19775</name>
</gene>
<evidence type="ECO:0000313" key="8">
    <source>
        <dbReference type="EMBL" id="MEJ6498280.1"/>
    </source>
</evidence>
<name>A0ABU8SZ08_9GAMM</name>
<dbReference type="Gene3D" id="2.60.40.10">
    <property type="entry name" value="Immunoglobulins"/>
    <property type="match status" value="2"/>
</dbReference>
<evidence type="ECO:0000259" key="7">
    <source>
        <dbReference type="Pfam" id="PF02753"/>
    </source>
</evidence>
<dbReference type="SUPFAM" id="SSF49354">
    <property type="entry name" value="PapD-like"/>
    <property type="match status" value="1"/>
</dbReference>
<dbReference type="EMBL" id="JAQPZS010000027">
    <property type="protein sequence ID" value="MEJ6498280.1"/>
    <property type="molecule type" value="Genomic_DNA"/>
</dbReference>
<proteinExistence type="inferred from homology"/>
<dbReference type="PRINTS" id="PR00969">
    <property type="entry name" value="CHAPERONPILI"/>
</dbReference>
<accession>A0ABU8SZ08</accession>
<evidence type="ECO:0000256" key="2">
    <source>
        <dbReference type="ARBA" id="ARBA00007399"/>
    </source>
</evidence>
<comment type="subcellular location">
    <subcellularLocation>
        <location evidence="1">Periplasm</location>
    </subcellularLocation>
</comment>
<dbReference type="PANTHER" id="PTHR30251:SF2">
    <property type="entry name" value="FIMBRIAL CHAPERONE YADV-RELATED"/>
    <property type="match status" value="1"/>
</dbReference>
<evidence type="ECO:0000256" key="5">
    <source>
        <dbReference type="ARBA" id="ARBA00023186"/>
    </source>
</evidence>
<evidence type="ECO:0000313" key="9">
    <source>
        <dbReference type="Proteomes" id="UP001377972"/>
    </source>
</evidence>
<keyword evidence="5" id="KW-0143">Chaperone</keyword>
<sequence length="241" mass="26735">MYVSFIRAICVGLLFCLCHKVMANVVISGTRVIYPAQSNEVTLQLENLGKSPSLVQAWIDSGDANQTADSSDAPFFLTPPVSRVEPGRSQTLRIFFNGSPLTTTQESLFWLNVLDIPPSPDASTGTDRNYLQIAFRSRIKLFYRPSELSGNAKDAPNSLRWKLIGNSLQVENPSEYHVTLEGIRTVSGNEEVSIEDKGVMIAPREKMEFIAPKAAERLLFLSVNDFGGRDEHSVRLVDIQS</sequence>